<dbReference type="AlphaFoldDB" id="A0A4Y9Y038"/>
<dbReference type="Gene3D" id="2.120.10.80">
    <property type="entry name" value="Kelch-type beta propeller"/>
    <property type="match status" value="2"/>
</dbReference>
<dbReference type="PANTHER" id="PTHR23244:SF471">
    <property type="entry name" value="GUANINE NUCLEOTIDE-BINDING PROTEIN SUBUNIT BETA 1-RELATED"/>
    <property type="match status" value="1"/>
</dbReference>
<reference evidence="1 2" key="1">
    <citation type="submission" date="2019-01" db="EMBL/GenBank/DDBJ databases">
        <title>Genome sequencing of the rare red list fungi Fomitopsis rosea.</title>
        <authorList>
            <person name="Buettner E."/>
            <person name="Kellner H."/>
        </authorList>
    </citation>
    <scope>NUCLEOTIDE SEQUENCE [LARGE SCALE GENOMIC DNA]</scope>
    <source>
        <strain evidence="1 2">DSM 105464</strain>
    </source>
</reference>
<accession>A0A4Y9Y038</accession>
<dbReference type="EMBL" id="SEKV01000566">
    <property type="protein sequence ID" value="TFY55715.1"/>
    <property type="molecule type" value="Genomic_DNA"/>
</dbReference>
<dbReference type="PANTHER" id="PTHR23244">
    <property type="entry name" value="KELCH REPEAT DOMAIN"/>
    <property type="match status" value="1"/>
</dbReference>
<evidence type="ECO:0008006" key="3">
    <source>
        <dbReference type="Google" id="ProtNLM"/>
    </source>
</evidence>
<proteinExistence type="predicted"/>
<dbReference type="Proteomes" id="UP000298390">
    <property type="component" value="Unassembled WGS sequence"/>
</dbReference>
<evidence type="ECO:0000313" key="1">
    <source>
        <dbReference type="EMBL" id="TFY55715.1"/>
    </source>
</evidence>
<dbReference type="InterPro" id="IPR015915">
    <property type="entry name" value="Kelch-typ_b-propeller"/>
</dbReference>
<gene>
    <name evidence="1" type="ORF">EVJ58_g8070</name>
</gene>
<protein>
    <recommendedName>
        <fullName evidence="3">MYND-type domain-containing protein</fullName>
    </recommendedName>
</protein>
<dbReference type="SUPFAM" id="SSF117281">
    <property type="entry name" value="Kelch motif"/>
    <property type="match status" value="1"/>
</dbReference>
<sequence>MDNRVNLMICCNGVATCLGGMHKETEALEWYEEVDILYKNARFAVRPALHDWEHYNPQPPRQDFYMQRIRALVGVADMYVHLGNTGAAAHRRSTADALIKHAPAGVNTRALRVLCPIYLLNAVTQFRHPDPELLKQWEPLNEDLQVRGSWQRMKISRNILPRMSFASFIWQSRLYICGGMKGGSPEVYNDFHCMDLSRQPGTWRELPRFPRKVCVNLQLVVHGNKAYCFRGAARIDYFNLTTERWGSVLTRCVDRAGEPVSWPIPDGALSSYAMHVADGRMYVFGGAAKGADLGCNFFAVLDLSTKTWQHLSGVAGMPEADPDEPGPRRYVASWVDGRKENVYLLQGMADRAAAEMFDQAHVACNSHGYDDFWSWNIEERKWRREKMVGNVPCPRTEMASTYSPALNSAIVYGGYSPETPTLFADSDLRFRFTYYADTFVLDHSSASPAPRWRHVVHQGFPTYRAQSTLLADPDTGRVYLFGGYTNTDQVPSGNHGQLWTRSFGDLWQLRLDVPGGHFEEVDVADEERNARLGPWQRCFSCGNTGMWRKCGGTCGGRAFFCDDACQREAWREHKELHNCRKSEGDEIREPSVVEVNGGMVYGMKQLKMSFDGQTLWKTSGKPCATPRPLSGTL</sequence>
<name>A0A4Y9Y038_9APHY</name>
<organism evidence="1 2">
    <name type="scientific">Rhodofomes roseus</name>
    <dbReference type="NCBI Taxonomy" id="34475"/>
    <lineage>
        <taxon>Eukaryota</taxon>
        <taxon>Fungi</taxon>
        <taxon>Dikarya</taxon>
        <taxon>Basidiomycota</taxon>
        <taxon>Agaricomycotina</taxon>
        <taxon>Agaricomycetes</taxon>
        <taxon>Polyporales</taxon>
        <taxon>Rhodofomes</taxon>
    </lineage>
</organism>
<comment type="caution">
    <text evidence="1">The sequence shown here is derived from an EMBL/GenBank/DDBJ whole genome shotgun (WGS) entry which is preliminary data.</text>
</comment>
<evidence type="ECO:0000313" key="2">
    <source>
        <dbReference type="Proteomes" id="UP000298390"/>
    </source>
</evidence>